<dbReference type="Proteomes" id="UP000176868">
    <property type="component" value="Unassembled WGS sequence"/>
</dbReference>
<dbReference type="InterPro" id="IPR026564">
    <property type="entry name" value="Transcrip_reg_TACO1-like_dom3"/>
</dbReference>
<comment type="similarity">
    <text evidence="1">Belongs to the TACO1 family.</text>
</comment>
<evidence type="ECO:0000256" key="3">
    <source>
        <dbReference type="ARBA" id="ARBA00023163"/>
    </source>
</evidence>
<evidence type="ECO:0008006" key="8">
    <source>
        <dbReference type="Google" id="ProtNLM"/>
    </source>
</evidence>
<dbReference type="Pfam" id="PF20772">
    <property type="entry name" value="TACO1_YebC_N"/>
    <property type="match status" value="1"/>
</dbReference>
<accession>A0A1G2V5X9</accession>
<proteinExistence type="inferred from homology"/>
<evidence type="ECO:0000259" key="5">
    <source>
        <dbReference type="Pfam" id="PF20772"/>
    </source>
</evidence>
<dbReference type="Gene3D" id="1.10.10.200">
    <property type="match status" value="1"/>
</dbReference>
<dbReference type="EMBL" id="MHWZ01000031">
    <property type="protein sequence ID" value="OHB17042.1"/>
    <property type="molecule type" value="Genomic_DNA"/>
</dbReference>
<dbReference type="SUPFAM" id="SSF75625">
    <property type="entry name" value="YebC-like"/>
    <property type="match status" value="1"/>
</dbReference>
<dbReference type="InterPro" id="IPR048300">
    <property type="entry name" value="TACO1_YebC-like_2nd/3rd_dom"/>
</dbReference>
<sequence length="178" mass="19285">MSGHNKWSKIKNKKAVTDAVKSKIFSKMAKLISTASRQVGGDATSPILRAAIEKAREYNMPADNIERAIKKGSGSDTLALEAITYEAYGPGGSALVIEVLTDNRNKAAQEVKFILSKHGFSLAAPGSAAWTFKRELTTNDLQPTATVQISEGEGKKLEALIEELEDNDEIQNVYTNAE</sequence>
<keyword evidence="3" id="KW-0804">Transcription</keyword>
<dbReference type="InterPro" id="IPR049083">
    <property type="entry name" value="TACO1_YebC_N"/>
</dbReference>
<reference evidence="6 7" key="1">
    <citation type="journal article" date="2016" name="Nat. Commun.">
        <title>Thousands of microbial genomes shed light on interconnected biogeochemical processes in an aquifer system.</title>
        <authorList>
            <person name="Anantharaman K."/>
            <person name="Brown C.T."/>
            <person name="Hug L.A."/>
            <person name="Sharon I."/>
            <person name="Castelle C.J."/>
            <person name="Probst A.J."/>
            <person name="Thomas B.C."/>
            <person name="Singh A."/>
            <person name="Wilkins M.J."/>
            <person name="Karaoz U."/>
            <person name="Brodie E.L."/>
            <person name="Williams K.H."/>
            <person name="Hubbard S.S."/>
            <person name="Banfield J.F."/>
        </authorList>
    </citation>
    <scope>NUCLEOTIDE SEQUENCE [LARGE SCALE GENOMIC DNA]</scope>
</reference>
<name>A0A1G2V5X9_9BACT</name>
<dbReference type="Pfam" id="PF01709">
    <property type="entry name" value="Transcrip_reg"/>
    <property type="match status" value="2"/>
</dbReference>
<dbReference type="PANTHER" id="PTHR12532:SF0">
    <property type="entry name" value="TRANSLATIONAL ACTIVATOR OF CYTOCHROME C OXIDASE 1"/>
    <property type="match status" value="1"/>
</dbReference>
<evidence type="ECO:0000313" key="6">
    <source>
        <dbReference type="EMBL" id="OHB17042.1"/>
    </source>
</evidence>
<dbReference type="STRING" id="1802782.A2544_00880"/>
<keyword evidence="2" id="KW-0805">Transcription regulation</keyword>
<dbReference type="AlphaFoldDB" id="A0A1G2V5X9"/>
<evidence type="ECO:0000259" key="4">
    <source>
        <dbReference type="Pfam" id="PF01709"/>
    </source>
</evidence>
<dbReference type="InterPro" id="IPR017856">
    <property type="entry name" value="Integrase-like_N"/>
</dbReference>
<feature type="domain" description="TACO1/YebC-like second and third" evidence="4">
    <location>
        <begin position="141"/>
        <end position="177"/>
    </location>
</feature>
<dbReference type="GO" id="GO:0005737">
    <property type="term" value="C:cytoplasm"/>
    <property type="evidence" value="ECO:0007669"/>
    <property type="project" value="UniProtKB-ARBA"/>
</dbReference>
<feature type="domain" description="TACO1/YebC-like N-terminal" evidence="5">
    <location>
        <begin position="5"/>
        <end position="74"/>
    </location>
</feature>
<dbReference type="Gene3D" id="3.30.70.980">
    <property type="match status" value="1"/>
</dbReference>
<gene>
    <name evidence="6" type="ORF">A2544_00880</name>
</gene>
<dbReference type="PANTHER" id="PTHR12532">
    <property type="entry name" value="TRANSLATIONAL ACTIVATOR OF CYTOCHROME C OXIDASE 1"/>
    <property type="match status" value="1"/>
</dbReference>
<dbReference type="FunFam" id="1.10.10.200:FF:000002">
    <property type="entry name" value="Probable transcriptional regulatory protein CLM62_37755"/>
    <property type="match status" value="1"/>
</dbReference>
<protein>
    <recommendedName>
        <fullName evidence="8">Transcriptional regulator</fullName>
    </recommendedName>
</protein>
<evidence type="ECO:0000256" key="2">
    <source>
        <dbReference type="ARBA" id="ARBA00023015"/>
    </source>
</evidence>
<dbReference type="InterPro" id="IPR029072">
    <property type="entry name" value="YebC-like"/>
</dbReference>
<organism evidence="6 7">
    <name type="scientific">Candidatus Zambryskibacteria bacterium RIFOXYD2_FULL_43_10</name>
    <dbReference type="NCBI Taxonomy" id="1802782"/>
    <lineage>
        <taxon>Bacteria</taxon>
        <taxon>Candidatus Zambryskiibacteriota</taxon>
    </lineage>
</organism>
<evidence type="ECO:0000256" key="1">
    <source>
        <dbReference type="ARBA" id="ARBA00008724"/>
    </source>
</evidence>
<feature type="domain" description="TACO1/YebC-like second and third" evidence="4">
    <location>
        <begin position="81"/>
        <end position="134"/>
    </location>
</feature>
<comment type="caution">
    <text evidence="6">The sequence shown here is derived from an EMBL/GenBank/DDBJ whole genome shotgun (WGS) entry which is preliminary data.</text>
</comment>
<evidence type="ECO:0000313" key="7">
    <source>
        <dbReference type="Proteomes" id="UP000176868"/>
    </source>
</evidence>
<dbReference type="InterPro" id="IPR002876">
    <property type="entry name" value="Transcrip_reg_TACO1-like"/>
</dbReference>